<evidence type="ECO:0000256" key="4">
    <source>
        <dbReference type="ARBA" id="ARBA00022801"/>
    </source>
</evidence>
<gene>
    <name evidence="10" type="ORF">PMZ80_003211</name>
</gene>
<sequence>MLRASHVCHEGKLLADQVIRFSPSSGLITSSSLDNGDSNDHADQPTQLSGGDQTIDLAEDDVLAPGLLELQTNGLSGVHFTRLKPDNYEAQLQLVASEMARNGVTGWYATIPTVEEQTWKQVLPLLKARSFEGAGGSPLLGAHVEGPYLHPAKKGAHADIYFKTPSLHDYRELYGEGNLKEVIRYITIAPELDGALDMIQDIRQSYPHIVVSIGHSTASYETGKEAVQSGARSITHVFNAMNPLHHRDPGLAGLISTPLSVTSPYCTMIPDLVHLHPAILRMCYQASPTKCILITDSIELAGLPDGIYPANMQITYPQRKLGNRATNVADVSKGEKETLIGSCITLPEGVRNMVEAAGVTLAEAVRCASANIADLMNDESRGKLVAGRRADFVVFDKHGHVKQTWIGGKLVWGRVTGQ</sequence>
<dbReference type="SUPFAM" id="SSF51338">
    <property type="entry name" value="Composite domain of metallo-dependent hydrolases"/>
    <property type="match status" value="1"/>
</dbReference>
<comment type="caution">
    <text evidence="10">The sequence shown here is derived from an EMBL/GenBank/DDBJ whole genome shotgun (WGS) entry which is preliminary data.</text>
</comment>
<evidence type="ECO:0000313" key="11">
    <source>
        <dbReference type="Proteomes" id="UP001334248"/>
    </source>
</evidence>
<accession>A0ABR0RTK3</accession>
<dbReference type="EMBL" id="JAVHJV010000003">
    <property type="protein sequence ID" value="KAK5943930.1"/>
    <property type="molecule type" value="Genomic_DNA"/>
</dbReference>
<dbReference type="Proteomes" id="UP001334248">
    <property type="component" value="Unassembled WGS sequence"/>
</dbReference>
<dbReference type="RefSeq" id="XP_064732020.1">
    <property type="nucleotide sequence ID" value="XM_064871640.1"/>
</dbReference>
<dbReference type="PANTHER" id="PTHR11113:SF4">
    <property type="entry name" value="N-ACETYLGLUCOSAMINE-6-PHOSPHATE DEACETYLASE"/>
    <property type="match status" value="1"/>
</dbReference>
<evidence type="ECO:0000256" key="3">
    <source>
        <dbReference type="ARBA" id="ARBA00018029"/>
    </source>
</evidence>
<evidence type="ECO:0000256" key="6">
    <source>
        <dbReference type="ARBA" id="ARBA00047647"/>
    </source>
</evidence>
<dbReference type="InterPro" id="IPR006680">
    <property type="entry name" value="Amidohydro-rel"/>
</dbReference>
<comment type="catalytic activity">
    <reaction evidence="6 7">
        <text>N-acetyl-D-glucosamine 6-phosphate + H2O = D-glucosamine 6-phosphate + acetate</text>
        <dbReference type="Rhea" id="RHEA:22936"/>
        <dbReference type="ChEBI" id="CHEBI:15377"/>
        <dbReference type="ChEBI" id="CHEBI:30089"/>
        <dbReference type="ChEBI" id="CHEBI:57513"/>
        <dbReference type="ChEBI" id="CHEBI:58725"/>
        <dbReference type="EC" id="3.5.1.25"/>
    </reaction>
</comment>
<comment type="similarity">
    <text evidence="1 7">Belongs to the metallo-dependent hydrolases superfamily. NagA family.</text>
</comment>
<feature type="region of interest" description="Disordered" evidence="8">
    <location>
        <begin position="30"/>
        <end position="52"/>
    </location>
</feature>
<dbReference type="PANTHER" id="PTHR11113">
    <property type="entry name" value="N-ACETYLGLUCOSAMINE-6-PHOSPHATE DEACETYLASE"/>
    <property type="match status" value="1"/>
</dbReference>
<dbReference type="PIRSF" id="PIRSF038994">
    <property type="entry name" value="NagA"/>
    <property type="match status" value="1"/>
</dbReference>
<keyword evidence="4 7" id="KW-0378">Hydrolase</keyword>
<keyword evidence="11" id="KW-1185">Reference proteome</keyword>
<dbReference type="SUPFAM" id="SSF51556">
    <property type="entry name" value="Metallo-dependent hydrolases"/>
    <property type="match status" value="1"/>
</dbReference>
<evidence type="ECO:0000256" key="7">
    <source>
        <dbReference type="PIRNR" id="PIRNR038994"/>
    </source>
</evidence>
<evidence type="ECO:0000256" key="8">
    <source>
        <dbReference type="SAM" id="MobiDB-lite"/>
    </source>
</evidence>
<proteinExistence type="inferred from homology"/>
<name>A0ABR0RTK3_9EURO</name>
<evidence type="ECO:0000259" key="9">
    <source>
        <dbReference type="Pfam" id="PF01979"/>
    </source>
</evidence>
<dbReference type="InterPro" id="IPR003764">
    <property type="entry name" value="GlcNAc_6-P_deAcase"/>
</dbReference>
<dbReference type="Gene3D" id="2.30.40.10">
    <property type="entry name" value="Urease, subunit C, domain 1"/>
    <property type="match status" value="1"/>
</dbReference>
<dbReference type="InterPro" id="IPR011059">
    <property type="entry name" value="Metal-dep_hydrolase_composite"/>
</dbReference>
<keyword evidence="5 7" id="KW-0119">Carbohydrate metabolism</keyword>
<evidence type="ECO:0000313" key="10">
    <source>
        <dbReference type="EMBL" id="KAK5943930.1"/>
    </source>
</evidence>
<organism evidence="10 11">
    <name type="scientific">Knufia obscura</name>
    <dbReference type="NCBI Taxonomy" id="1635080"/>
    <lineage>
        <taxon>Eukaryota</taxon>
        <taxon>Fungi</taxon>
        <taxon>Dikarya</taxon>
        <taxon>Ascomycota</taxon>
        <taxon>Pezizomycotina</taxon>
        <taxon>Eurotiomycetes</taxon>
        <taxon>Chaetothyriomycetidae</taxon>
        <taxon>Chaetothyriales</taxon>
        <taxon>Trichomeriaceae</taxon>
        <taxon>Knufia</taxon>
    </lineage>
</organism>
<dbReference type="Pfam" id="PF01979">
    <property type="entry name" value="Amidohydro_1"/>
    <property type="match status" value="1"/>
</dbReference>
<dbReference type="EC" id="3.5.1.25" evidence="2 7"/>
<reference evidence="10 11" key="1">
    <citation type="journal article" date="2023" name="Res Sq">
        <title>Genomic and morphological characterization of Knufia obscura isolated from the Mars 2020 spacecraft assembly facility.</title>
        <authorList>
            <person name="Chander A.M."/>
            <person name="Teixeira M.M."/>
            <person name="Singh N.K."/>
            <person name="Williams M.P."/>
            <person name="Parker C.W."/>
            <person name="Leo P."/>
            <person name="Stajich J.E."/>
            <person name="Torok T."/>
            <person name="Tighe S."/>
            <person name="Mason C.E."/>
            <person name="Venkateswaran K."/>
        </authorList>
    </citation>
    <scope>NUCLEOTIDE SEQUENCE [LARGE SCALE GENOMIC DNA]</scope>
    <source>
        <strain evidence="10 11">CCFEE 5817</strain>
    </source>
</reference>
<dbReference type="GeneID" id="89996660"/>
<evidence type="ECO:0000256" key="5">
    <source>
        <dbReference type="ARBA" id="ARBA00023277"/>
    </source>
</evidence>
<feature type="domain" description="Amidohydrolase-related" evidence="9">
    <location>
        <begin position="63"/>
        <end position="411"/>
    </location>
</feature>
<evidence type="ECO:0000256" key="2">
    <source>
        <dbReference type="ARBA" id="ARBA00011899"/>
    </source>
</evidence>
<dbReference type="InterPro" id="IPR032466">
    <property type="entry name" value="Metal_Hydrolase"/>
</dbReference>
<dbReference type="Gene3D" id="3.20.20.140">
    <property type="entry name" value="Metal-dependent hydrolases"/>
    <property type="match status" value="1"/>
</dbReference>
<protein>
    <recommendedName>
        <fullName evidence="3 7">N-acetylglucosamine-6-phosphate deacetylase</fullName>
        <ecNumber evidence="2 7">3.5.1.25</ecNumber>
    </recommendedName>
</protein>
<evidence type="ECO:0000256" key="1">
    <source>
        <dbReference type="ARBA" id="ARBA00010716"/>
    </source>
</evidence>